<name>A0ABD0U3J0_DENTH</name>
<organism evidence="1 2">
    <name type="scientific">Dendrobium thyrsiflorum</name>
    <name type="common">Pinecone-like raceme dendrobium</name>
    <name type="synonym">Orchid</name>
    <dbReference type="NCBI Taxonomy" id="117978"/>
    <lineage>
        <taxon>Eukaryota</taxon>
        <taxon>Viridiplantae</taxon>
        <taxon>Streptophyta</taxon>
        <taxon>Embryophyta</taxon>
        <taxon>Tracheophyta</taxon>
        <taxon>Spermatophyta</taxon>
        <taxon>Magnoliopsida</taxon>
        <taxon>Liliopsida</taxon>
        <taxon>Asparagales</taxon>
        <taxon>Orchidaceae</taxon>
        <taxon>Epidendroideae</taxon>
        <taxon>Malaxideae</taxon>
        <taxon>Dendrobiinae</taxon>
        <taxon>Dendrobium</taxon>
    </lineage>
</organism>
<proteinExistence type="predicted"/>
<dbReference type="AlphaFoldDB" id="A0ABD0U3J0"/>
<evidence type="ECO:0000313" key="2">
    <source>
        <dbReference type="Proteomes" id="UP001552299"/>
    </source>
</evidence>
<protein>
    <submittedName>
        <fullName evidence="1">Uncharacterized protein</fullName>
    </submittedName>
</protein>
<keyword evidence="2" id="KW-1185">Reference proteome</keyword>
<accession>A0ABD0U3J0</accession>
<gene>
    <name evidence="1" type="ORF">M5K25_025059</name>
</gene>
<comment type="caution">
    <text evidence="1">The sequence shown here is derived from an EMBL/GenBank/DDBJ whole genome shotgun (WGS) entry which is preliminary data.</text>
</comment>
<sequence length="98" mass="11379">MVFMVVVLVDQNEFLSNAFRRCEADSYSFTFTCCNWGNLQRDVYYLSYHSPWNWLPSFSSVIVIRTKSQQYTLGEFKVYTEAVLSSSDPAVNCFGLMQ</sequence>
<dbReference type="Proteomes" id="UP001552299">
    <property type="component" value="Unassembled WGS sequence"/>
</dbReference>
<reference evidence="1 2" key="1">
    <citation type="journal article" date="2024" name="Plant Biotechnol. J.">
        <title>Dendrobium thyrsiflorum genome and its molecular insights into genes involved in important horticultural traits.</title>
        <authorList>
            <person name="Chen B."/>
            <person name="Wang J.Y."/>
            <person name="Zheng P.J."/>
            <person name="Li K.L."/>
            <person name="Liang Y.M."/>
            <person name="Chen X.F."/>
            <person name="Zhang C."/>
            <person name="Zhao X."/>
            <person name="He X."/>
            <person name="Zhang G.Q."/>
            <person name="Liu Z.J."/>
            <person name="Xu Q."/>
        </authorList>
    </citation>
    <scope>NUCLEOTIDE SEQUENCE [LARGE SCALE GENOMIC DNA]</scope>
    <source>
        <strain evidence="1">GZMU011</strain>
    </source>
</reference>
<evidence type="ECO:0000313" key="1">
    <source>
        <dbReference type="EMBL" id="KAL0906557.1"/>
    </source>
</evidence>
<dbReference type="EMBL" id="JANQDX010000018">
    <property type="protein sequence ID" value="KAL0906557.1"/>
    <property type="molecule type" value="Genomic_DNA"/>
</dbReference>